<evidence type="ECO:0000259" key="6">
    <source>
        <dbReference type="PROSITE" id="PS50897"/>
    </source>
</evidence>
<dbReference type="PANTHER" id="PTHR12894">
    <property type="entry name" value="CNH DOMAIN CONTAINING"/>
    <property type="match status" value="1"/>
</dbReference>
<dbReference type="EMBL" id="SPNW01000041">
    <property type="protein sequence ID" value="TIA88198.1"/>
    <property type="molecule type" value="Genomic_DNA"/>
</dbReference>
<dbReference type="InterPro" id="IPR019452">
    <property type="entry name" value="VPS39/TGF_beta_rcpt-assoc_1"/>
</dbReference>
<dbReference type="OrthoDB" id="5325112at2759"/>
<organism evidence="7 8">
    <name type="scientific">Wallemia hederae</name>
    <dbReference type="NCBI Taxonomy" id="1540922"/>
    <lineage>
        <taxon>Eukaryota</taxon>
        <taxon>Fungi</taxon>
        <taxon>Dikarya</taxon>
        <taxon>Basidiomycota</taxon>
        <taxon>Wallemiomycotina</taxon>
        <taxon>Wallemiomycetes</taxon>
        <taxon>Wallemiales</taxon>
        <taxon>Wallemiaceae</taxon>
        <taxon>Wallemia</taxon>
    </lineage>
</organism>
<dbReference type="GO" id="GO:0006886">
    <property type="term" value="P:intracellular protein transport"/>
    <property type="evidence" value="ECO:0007669"/>
    <property type="project" value="UniProtKB-UniRule"/>
</dbReference>
<dbReference type="Proteomes" id="UP000310189">
    <property type="component" value="Unassembled WGS sequence"/>
</dbReference>
<dbReference type="AlphaFoldDB" id="A0A4T0FJ36"/>
<accession>A0A4T0FJ36</accession>
<evidence type="ECO:0000313" key="8">
    <source>
        <dbReference type="Proteomes" id="UP000310189"/>
    </source>
</evidence>
<dbReference type="InterPro" id="IPR006595">
    <property type="entry name" value="CTLH_C"/>
</dbReference>
<dbReference type="GO" id="GO:0012505">
    <property type="term" value="C:endomembrane system"/>
    <property type="evidence" value="ECO:0007669"/>
    <property type="project" value="UniProtKB-SubCell"/>
</dbReference>
<feature type="domain" description="CTLH" evidence="6">
    <location>
        <begin position="322"/>
        <end position="380"/>
    </location>
</feature>
<evidence type="ECO:0000256" key="5">
    <source>
        <dbReference type="SAM" id="MobiDB-lite"/>
    </source>
</evidence>
<dbReference type="GO" id="GO:0006914">
    <property type="term" value="P:autophagy"/>
    <property type="evidence" value="ECO:0007669"/>
    <property type="project" value="TreeGrafter"/>
</dbReference>
<reference evidence="7 8" key="1">
    <citation type="submission" date="2019-03" db="EMBL/GenBank/DDBJ databases">
        <title>Sequencing 23 genomes of Wallemia ichthyophaga.</title>
        <authorList>
            <person name="Gostincar C."/>
        </authorList>
    </citation>
    <scope>NUCLEOTIDE SEQUENCE [LARGE SCALE GENOMIC DNA]</scope>
    <source>
        <strain evidence="7 8">EXF-5753</strain>
    </source>
</reference>
<dbReference type="InterPro" id="IPR032914">
    <property type="entry name" value="Vam6/VPS39/TRAP1"/>
</dbReference>
<feature type="compositionally biased region" description="Polar residues" evidence="5">
    <location>
        <begin position="459"/>
        <end position="468"/>
    </location>
</feature>
<evidence type="ECO:0000256" key="2">
    <source>
        <dbReference type="ARBA" id="ARBA00023136"/>
    </source>
</evidence>
<dbReference type="PROSITE" id="PS50236">
    <property type="entry name" value="CHCR"/>
    <property type="match status" value="1"/>
</dbReference>
<dbReference type="Pfam" id="PF10366">
    <property type="entry name" value="Vps39_1"/>
    <property type="match status" value="1"/>
</dbReference>
<keyword evidence="2" id="KW-0472">Membrane</keyword>
<feature type="region of interest" description="Disordered" evidence="5">
    <location>
        <begin position="448"/>
        <end position="472"/>
    </location>
</feature>
<protein>
    <recommendedName>
        <fullName evidence="6">CTLH domain-containing protein</fullName>
    </recommendedName>
</protein>
<gene>
    <name evidence="7" type="ORF">E3P99_02716</name>
</gene>
<evidence type="ECO:0000256" key="1">
    <source>
        <dbReference type="ARBA" id="ARBA00004184"/>
    </source>
</evidence>
<dbReference type="GO" id="GO:0000329">
    <property type="term" value="C:fungal-type vacuole membrane"/>
    <property type="evidence" value="ECO:0007669"/>
    <property type="project" value="TreeGrafter"/>
</dbReference>
<proteinExistence type="inferred from homology"/>
<sequence>MASNASTDSYPAIAYILIGDDAIYVGNSAVDVYRNWSIADTFKSNRSTISSLEILNQPRLLAIFGDSTLSLHKVDDLNSSQLSLTGILFISTLNSSLSSLSAEAAMQGRCSIRRSHKDSSHTQPTQSKLAAVSKRKVSIYTWTHDKQDDVEIPLPNTPKVVVILNPFTAYIAYSASEYSIIQFDMKSSSVYSINDVVLPSNQTSYKSSLTAGLTGFLYRSKPLITAIDTQHVALIDGTLLVILDQDGNLENSTSIPASADDIATASPFIYVSIPQNNQSTGVHVYSSYTLELVQVIPTEAKFLHHTHSTLYLDASSGISALEIVNRKQLIDKSIEQGKYEEALGLLESGKELDEDERTQLQLKILQLYSISLVDAGMIDDAIDIFIELETNPAKVIALFPENISGRLYTPKDEWSTLFGDFAKLYKPAHDHTDEKDDLEIVKNSNSMSSFKSDNDAASVKSTSTSRTNRTAKKEKSVVEALLRYLTDRRQKVKGAINYKQQEAGSSYNPLTTKLTDYSKEELLNLPSTSAESLNGDDLAILAAVVDTALFKAYIETRPALVGSLCRLENYCQPEEVEVSLLDRKKYSELVSLYKSKNIHEKALDLLKRLCFEDEDKDIEPCVSYTQQLGSEYIDLILQKSDWMFDIDKENAMHVNDERVESLPRLRVAQYLHKIELDLCLQYLQHVTGELNDQEPALHDYYADTLLQAASLSRNTPLFEDKYSAFVQFLSQSQQYSPKERLRGIPADDMYLARAILVDRLGRHEEALRIYARQLQDFEKAVTYCRRMEHVDREIYTKLLKLYLRTDESKGRRTNSQASSYFRGSSVAVSPTHSQSQDDELSIANVNMNEALMLLNSHPTKFDLKEVLNMIPGVTCLNELQTFLLRSYKAMISKQRWRSVTANIRKAEDTRLAAKLVDLESRFVVVDDNRICPECKKRLGNSVISVHPPRGQVTHLGCKDRFNEKLQAARGFTMDDI</sequence>
<dbReference type="GO" id="GO:0034058">
    <property type="term" value="P:endosomal vesicle fusion"/>
    <property type="evidence" value="ECO:0007669"/>
    <property type="project" value="TreeGrafter"/>
</dbReference>
<dbReference type="InterPro" id="IPR019453">
    <property type="entry name" value="VPS39/TGFA1_Znf"/>
</dbReference>
<name>A0A4T0FJ36_9BASI</name>
<evidence type="ECO:0000256" key="3">
    <source>
        <dbReference type="ARBA" id="ARBA00038201"/>
    </source>
</evidence>
<dbReference type="InterPro" id="IPR000547">
    <property type="entry name" value="Clathrin_H-chain/VPS_repeat"/>
</dbReference>
<comment type="similarity">
    <text evidence="3">Belongs to the VAM6/VPS39 family.</text>
</comment>
<dbReference type="PROSITE" id="PS50897">
    <property type="entry name" value="CTLH"/>
    <property type="match status" value="1"/>
</dbReference>
<evidence type="ECO:0000313" key="7">
    <source>
        <dbReference type="EMBL" id="TIA88198.1"/>
    </source>
</evidence>
<dbReference type="PANTHER" id="PTHR12894:SF49">
    <property type="entry name" value="VAM6_VPS39-LIKE PROTEIN"/>
    <property type="match status" value="1"/>
</dbReference>
<dbReference type="Pfam" id="PF10367">
    <property type="entry name" value="zf-Vps39_C"/>
    <property type="match status" value="1"/>
</dbReference>
<keyword evidence="8" id="KW-1185">Reference proteome</keyword>
<comment type="caution">
    <text evidence="7">The sequence shown here is derived from an EMBL/GenBank/DDBJ whole genome shotgun (WGS) entry which is preliminary data.</text>
</comment>
<comment type="subcellular location">
    <subcellularLocation>
        <location evidence="1">Endomembrane system</location>
        <topology evidence="1">Peripheral membrane protein</topology>
    </subcellularLocation>
</comment>
<feature type="repeat" description="CHCR" evidence="4">
    <location>
        <begin position="652"/>
        <end position="811"/>
    </location>
</feature>
<evidence type="ECO:0000256" key="4">
    <source>
        <dbReference type="PROSITE-ProRule" id="PRU01006"/>
    </source>
</evidence>